<proteinExistence type="predicted"/>
<protein>
    <submittedName>
        <fullName evidence="2">Uncharacterized protein</fullName>
    </submittedName>
</protein>
<feature type="region of interest" description="Disordered" evidence="1">
    <location>
        <begin position="1"/>
        <end position="21"/>
    </location>
</feature>
<evidence type="ECO:0000313" key="3">
    <source>
        <dbReference type="Proteomes" id="UP001237152"/>
    </source>
</evidence>
<feature type="region of interest" description="Disordered" evidence="1">
    <location>
        <begin position="39"/>
        <end position="60"/>
    </location>
</feature>
<dbReference type="Proteomes" id="UP001237152">
    <property type="component" value="Segment"/>
</dbReference>
<dbReference type="EMBL" id="MK174290">
    <property type="protein sequence ID" value="QBZ81182.1"/>
    <property type="molecule type" value="Genomic_DNA"/>
</dbReference>
<evidence type="ECO:0000313" key="2">
    <source>
        <dbReference type="EMBL" id="QBZ81182.1"/>
    </source>
</evidence>
<feature type="region of interest" description="Disordered" evidence="1">
    <location>
        <begin position="236"/>
        <end position="288"/>
    </location>
</feature>
<evidence type="ECO:0000256" key="1">
    <source>
        <dbReference type="SAM" id="MobiDB-lite"/>
    </source>
</evidence>
<organism evidence="2 3">
    <name type="scientific">Pandoravirus celtis</name>
    <dbReference type="NCBI Taxonomy" id="2568002"/>
    <lineage>
        <taxon>Viruses</taxon>
        <taxon>Pandoravirus</taxon>
    </lineage>
</organism>
<reference evidence="2" key="1">
    <citation type="journal article" date="2019" name="Front. Microbiol.">
        <title>Pandoravirus Celtis Illustrates the Microevolution Processes at Work in the Giant Pandoraviridae Genomes.</title>
        <authorList>
            <person name="Legendre M."/>
            <person name="Alempic J.M."/>
            <person name="Philippe N."/>
            <person name="Lartigue A."/>
            <person name="Jeudy S."/>
            <person name="Poirot O."/>
            <person name="Ta N.T."/>
            <person name="Nin S."/>
            <person name="Coute Y."/>
            <person name="Abergel C."/>
            <person name="Claverie J.M."/>
        </authorList>
    </citation>
    <scope>NUCLEOTIDE SEQUENCE</scope>
</reference>
<name>A0A4D6EIC4_9VIRU</name>
<sequence>MTASSAAPQRRQQHHCDGGRLCRQRDSAALRRCRRLPRGRHHCPRHHDTDDDDNDGATDVAPYGYAGYGNYYEALQVYGDDDNDDDGYEPINDADCVGEDTAGDAVPADIGDLLPAYSPDDDGECADQDLGSDDTYDLAFDAFYAASLVAPLGDEQDVVSLGQQASDAAIPYPDDHHVGDDLGVNVGGGDDANGYSVDQPVDATEYTPDATPPRVNWPLDAHPFAAYIDDAVDSDDDSNATIGGDHAWHDDVTDADDWPVGHLDGDDSTIADAAPTTDGHVGDDDIDDDNNPNAVPIACPDVILDTHSVSLCVPSTESASADETQPEDLVANASETDAGISHMRHPEDHDTAPLAADACLLLQEASADASIAGNAQGLGSAVVDDQAPAQTVESPDGVPAVDPTVDMPGDDDDQKAIAAFAPIAVVDPSPAADEADDHKAMASFEPITAPTAVVDVPAVVGDTAVEVADAPVAAAVEAPIVVADTPVTAVAKPEPVATPPAQAAPAEATSWWSPWSWWSGKSAPAGTASAASDARLKAPGLVLTKADLDSVRLRPVAARGPRPSPVAEPVGVLGQLLGLFGGVASSSESAEGVDLSSPPSVRALVAAMESAGRTSN</sequence>
<accession>A0A4D6EIC4</accession>
<gene>
    <name evidence="2" type="ORF">pclt_cds_589</name>
</gene>